<evidence type="ECO:0000313" key="2">
    <source>
        <dbReference type="EMBL" id="MDQ0686351.1"/>
    </source>
</evidence>
<feature type="region of interest" description="Disordered" evidence="1">
    <location>
        <begin position="236"/>
        <end position="275"/>
    </location>
</feature>
<reference evidence="2 3" key="1">
    <citation type="submission" date="2023-07" db="EMBL/GenBank/DDBJ databases">
        <title>Comparative genomics of wheat-associated soil bacteria to identify genetic determinants of phenazine resistance.</title>
        <authorList>
            <person name="Mouncey N."/>
        </authorList>
    </citation>
    <scope>NUCLEOTIDE SEQUENCE [LARGE SCALE GENOMIC DNA]</scope>
    <source>
        <strain evidence="2 3">W4I19-2</strain>
    </source>
</reference>
<keyword evidence="3" id="KW-1185">Reference proteome</keyword>
<dbReference type="EMBL" id="JAUSYA010000001">
    <property type="protein sequence ID" value="MDQ0686351.1"/>
    <property type="molecule type" value="Genomic_DNA"/>
</dbReference>
<evidence type="ECO:0000313" key="3">
    <source>
        <dbReference type="Proteomes" id="UP001243364"/>
    </source>
</evidence>
<evidence type="ECO:0000256" key="1">
    <source>
        <dbReference type="SAM" id="MobiDB-lite"/>
    </source>
</evidence>
<proteinExistence type="predicted"/>
<sequence length="275" mass="26634">MVRFSCPAPEWARPKTCPASCVATLRRSYAAVQAPRRVVGERVVVGVEADVGLEQFLGSPAGRRAAPGAGGGDGVAAEVARVPDAQAVGAHAAGLPVDVGLAGGGRQIAGLRGDPVVETAVVAAGGDGGDGLLEGPAGPGAGDPARPVAVAEEPLVRAVRLAARGGVGGVGAGGGGVGAAAPDGLGVGLVGVGDRAVGGDRQGEAVRRPVRGEGVDADRRAGLRHGQARAVVGDHAPDHGAVAHGGAGGQVLDGELAPGERTGGRPGRLAHADRR</sequence>
<protein>
    <submittedName>
        <fullName evidence="2">Uncharacterized protein</fullName>
    </submittedName>
</protein>
<gene>
    <name evidence="2" type="ORF">QFZ56_005314</name>
</gene>
<comment type="caution">
    <text evidence="2">The sequence shown here is derived from an EMBL/GenBank/DDBJ whole genome shotgun (WGS) entry which is preliminary data.</text>
</comment>
<name>A0ABU0Q859_STRAH</name>
<accession>A0ABU0Q859</accession>
<dbReference type="Proteomes" id="UP001243364">
    <property type="component" value="Unassembled WGS sequence"/>
</dbReference>
<organism evidence="2 3">
    <name type="scientific">Streptomyces achromogenes</name>
    <dbReference type="NCBI Taxonomy" id="67255"/>
    <lineage>
        <taxon>Bacteria</taxon>
        <taxon>Bacillati</taxon>
        <taxon>Actinomycetota</taxon>
        <taxon>Actinomycetes</taxon>
        <taxon>Kitasatosporales</taxon>
        <taxon>Streptomycetaceae</taxon>
        <taxon>Streptomyces</taxon>
    </lineage>
</organism>